<keyword evidence="2" id="KW-0732">Signal</keyword>
<gene>
    <name evidence="4" type="ORF">P4826_08235</name>
</gene>
<evidence type="ECO:0000313" key="4">
    <source>
        <dbReference type="EMBL" id="WOO34032.1"/>
    </source>
</evidence>
<dbReference type="RefSeq" id="WP_317703360.1">
    <property type="nucleotide sequence ID" value="NZ_CP136921.1"/>
</dbReference>
<sequence length="389" mass="41543">MSLARWACIALLALAGCALPLAPPAPAPLLAPHLRLIGVAELAHGSEYAGARIGGLSGIDYDAHSGEYLLISDAQARIYRARLHYDAQRLDMPQFTATQDLLHASGQPFAPWWRRQAGMDRPDAEGLRWLPGKTSFLWSSEGDFSRGFGPQLRESRLDGRPVRDIALPASFSPGTQPRRGPRGNGTLEGLALTPDGRTAWLAMELPWHQDGPQATPDSGGAPVRITAMDIASGQPLRQIAYQGDAVPQRRRLPGPQINGVSEILAHGPHHLLVLERSYSAGAGFGARLYRIDTRAGSDTLALDALTPTNHRPVPKTLVADLAALGLTPDNIEGMTWGPPVQGRCVLVFVSDDNFNPAQVTQFIAAQYLGPDGDGGQCGTTGASVLSTYP</sequence>
<evidence type="ECO:0000256" key="2">
    <source>
        <dbReference type="SAM" id="SignalP"/>
    </source>
</evidence>
<dbReference type="Pfam" id="PF13449">
    <property type="entry name" value="Phytase-like"/>
    <property type="match status" value="1"/>
</dbReference>
<accession>A0ABZ0J700</accession>
<evidence type="ECO:0000259" key="3">
    <source>
        <dbReference type="Pfam" id="PF13449"/>
    </source>
</evidence>
<feature type="signal peptide" evidence="2">
    <location>
        <begin position="1"/>
        <end position="27"/>
    </location>
</feature>
<organism evidence="4 5">
    <name type="scientific">Diaphorobacter limosus</name>
    <dbReference type="NCBI Taxonomy" id="3036128"/>
    <lineage>
        <taxon>Bacteria</taxon>
        <taxon>Pseudomonadati</taxon>
        <taxon>Pseudomonadota</taxon>
        <taxon>Betaproteobacteria</taxon>
        <taxon>Burkholderiales</taxon>
        <taxon>Comamonadaceae</taxon>
        <taxon>Diaphorobacter</taxon>
    </lineage>
</organism>
<dbReference type="EMBL" id="CP136921">
    <property type="protein sequence ID" value="WOO34032.1"/>
    <property type="molecule type" value="Genomic_DNA"/>
</dbReference>
<dbReference type="Proteomes" id="UP001303211">
    <property type="component" value="Chromosome"/>
</dbReference>
<keyword evidence="5" id="KW-1185">Reference proteome</keyword>
<proteinExistence type="predicted"/>
<protein>
    <submittedName>
        <fullName evidence="4">Esterase-like activity of phytase family protein</fullName>
    </submittedName>
</protein>
<feature type="domain" description="Phytase-like" evidence="3">
    <location>
        <begin position="52"/>
        <end position="354"/>
    </location>
</feature>
<evidence type="ECO:0000313" key="5">
    <source>
        <dbReference type="Proteomes" id="UP001303211"/>
    </source>
</evidence>
<feature type="chain" id="PRO_5046605960" evidence="2">
    <location>
        <begin position="28"/>
        <end position="389"/>
    </location>
</feature>
<dbReference type="PROSITE" id="PS51257">
    <property type="entry name" value="PROKAR_LIPOPROTEIN"/>
    <property type="match status" value="1"/>
</dbReference>
<reference evidence="4 5" key="1">
    <citation type="submission" date="2023-03" db="EMBL/GenBank/DDBJ databases">
        <title>Diaphorobacter basophil sp. nov., isolated from a sewage-treatment plant.</title>
        <authorList>
            <person name="Yang K."/>
        </authorList>
    </citation>
    <scope>NUCLEOTIDE SEQUENCE [LARGE SCALE GENOMIC DNA]</scope>
    <source>
        <strain evidence="4 5">Y-1</strain>
    </source>
</reference>
<evidence type="ECO:0000256" key="1">
    <source>
        <dbReference type="SAM" id="MobiDB-lite"/>
    </source>
</evidence>
<name>A0ABZ0J700_9BURK</name>
<dbReference type="InterPro" id="IPR027372">
    <property type="entry name" value="Phytase-like_dom"/>
</dbReference>
<feature type="region of interest" description="Disordered" evidence="1">
    <location>
        <begin position="165"/>
        <end position="187"/>
    </location>
</feature>